<evidence type="ECO:0000256" key="2">
    <source>
        <dbReference type="SAM" id="Phobius"/>
    </source>
</evidence>
<name>A0A1M7RI52_9ACTN</name>
<feature type="region of interest" description="Disordered" evidence="1">
    <location>
        <begin position="197"/>
        <end position="357"/>
    </location>
</feature>
<evidence type="ECO:0000313" key="3">
    <source>
        <dbReference type="EMBL" id="SHN45973.1"/>
    </source>
</evidence>
<feature type="region of interest" description="Disordered" evidence="1">
    <location>
        <begin position="1"/>
        <end position="30"/>
    </location>
</feature>
<feature type="compositionally biased region" description="Gly residues" evidence="1">
    <location>
        <begin position="402"/>
        <end position="411"/>
    </location>
</feature>
<keyword evidence="2" id="KW-1133">Transmembrane helix</keyword>
<proteinExistence type="predicted"/>
<dbReference type="AlphaFoldDB" id="A0A1M7RI52"/>
<feature type="transmembrane region" description="Helical" evidence="2">
    <location>
        <begin position="119"/>
        <end position="141"/>
    </location>
</feature>
<dbReference type="RefSeq" id="WP_073262761.1">
    <property type="nucleotide sequence ID" value="NZ_FRCS01000013.1"/>
</dbReference>
<evidence type="ECO:0000256" key="1">
    <source>
        <dbReference type="SAM" id="MobiDB-lite"/>
    </source>
</evidence>
<feature type="compositionally biased region" description="Low complexity" evidence="1">
    <location>
        <begin position="310"/>
        <end position="322"/>
    </location>
</feature>
<dbReference type="STRING" id="134849.SAMN05443668_113112"/>
<feature type="region of interest" description="Disordered" evidence="1">
    <location>
        <begin position="370"/>
        <end position="445"/>
    </location>
</feature>
<dbReference type="Pfam" id="PF19853">
    <property type="entry name" value="DUF6328"/>
    <property type="match status" value="1"/>
</dbReference>
<dbReference type="Proteomes" id="UP000184440">
    <property type="component" value="Unassembled WGS sequence"/>
</dbReference>
<feature type="compositionally biased region" description="Basic and acidic residues" evidence="1">
    <location>
        <begin position="15"/>
        <end position="30"/>
    </location>
</feature>
<feature type="region of interest" description="Disordered" evidence="1">
    <location>
        <begin position="457"/>
        <end position="593"/>
    </location>
</feature>
<dbReference type="InterPro" id="IPR046291">
    <property type="entry name" value="DUF6328"/>
</dbReference>
<sequence length="593" mass="60668">MAKQLTAGNAVSGRSGDRSEPRDPRTRETPTQRWNRNYLEILHEVRAAQIGTQLLLVFLLTLAFTSRFDETTRFQRTVYVVSLVLVAGATCLLIAPAPFHRLVFRRRLEAQLVRASSKFAFWGVTLLMLAFNGVLLFILDVVMGTSYALWITAGTLLWFLTWWYLAPGWARVGQRRRRKEATIAALEVASQKLHSERLDGSASAGASPALGTRPVAEAERSLPGPHPPQLRPGPTWPAPRLPMMPAPHPSLATSDQLGYPGGQLPVVGFDRPSPQPGAATGPNGSYPVPPDPAGAPGSGWTARNGRNGQAPAAVPAPVSGPVGAVGGLRSGTGVPTGAAGRNGSELPPGIGSPTGGYAAVDPLGPLALGPVSGPGPLGGPEAYGSTPLGGALGGPVPLSGPGEFGGPGPHGRTGPYATPFDGAAARGPQGPAPGRHHGISRADLPVYSTGDIPRYSTGDIPRYTTGDVPRFSTGDVPRLRADDGMQNGRAGDGMQHGRAEDGVTQFGLALPLGPAPTGLPAAGGEPAPSPAGAAGPASAGPALADPAPAGPFTAEGPSDPAADAARDGVIGRARVTPPHASPPRHGYPTPEGT</sequence>
<keyword evidence="2" id="KW-0812">Transmembrane</keyword>
<protein>
    <submittedName>
        <fullName evidence="3">Uncharacterized protein</fullName>
    </submittedName>
</protein>
<evidence type="ECO:0000313" key="4">
    <source>
        <dbReference type="Proteomes" id="UP000184440"/>
    </source>
</evidence>
<feature type="compositionally biased region" description="Low complexity" evidence="1">
    <location>
        <begin position="422"/>
        <end position="433"/>
    </location>
</feature>
<accession>A0A1M7RI52</accession>
<reference evidence="3 4" key="1">
    <citation type="submission" date="2016-11" db="EMBL/GenBank/DDBJ databases">
        <authorList>
            <person name="Jaros S."/>
            <person name="Januszkiewicz K."/>
            <person name="Wedrychowicz H."/>
        </authorList>
    </citation>
    <scope>NUCLEOTIDE SEQUENCE [LARGE SCALE GENOMIC DNA]</scope>
    <source>
        <strain evidence="3 4">DSM 46144</strain>
    </source>
</reference>
<dbReference type="EMBL" id="FRCS01000013">
    <property type="protein sequence ID" value="SHN45973.1"/>
    <property type="molecule type" value="Genomic_DNA"/>
</dbReference>
<feature type="transmembrane region" description="Helical" evidence="2">
    <location>
        <begin position="147"/>
        <end position="170"/>
    </location>
</feature>
<feature type="transmembrane region" description="Helical" evidence="2">
    <location>
        <begin position="45"/>
        <end position="65"/>
    </location>
</feature>
<feature type="compositionally biased region" description="Low complexity" evidence="1">
    <location>
        <begin position="200"/>
        <end position="211"/>
    </location>
</feature>
<feature type="transmembrane region" description="Helical" evidence="2">
    <location>
        <begin position="77"/>
        <end position="99"/>
    </location>
</feature>
<feature type="compositionally biased region" description="Low complexity" evidence="1">
    <location>
        <begin position="507"/>
        <end position="551"/>
    </location>
</feature>
<organism evidence="3 4">
    <name type="scientific">Cryptosporangium aurantiacum</name>
    <dbReference type="NCBI Taxonomy" id="134849"/>
    <lineage>
        <taxon>Bacteria</taxon>
        <taxon>Bacillati</taxon>
        <taxon>Actinomycetota</taxon>
        <taxon>Actinomycetes</taxon>
        <taxon>Cryptosporangiales</taxon>
        <taxon>Cryptosporangiaceae</taxon>
        <taxon>Cryptosporangium</taxon>
    </lineage>
</organism>
<keyword evidence="2" id="KW-0472">Membrane</keyword>
<keyword evidence="4" id="KW-1185">Reference proteome</keyword>
<feature type="compositionally biased region" description="Pro residues" evidence="1">
    <location>
        <begin position="224"/>
        <end position="248"/>
    </location>
</feature>
<gene>
    <name evidence="3" type="ORF">SAMN05443668_113112</name>
</gene>